<accession>A0A6A6IT33</accession>
<keyword evidence="2" id="KW-0812">Transmembrane</keyword>
<feature type="region of interest" description="Disordered" evidence="1">
    <location>
        <begin position="332"/>
        <end position="357"/>
    </location>
</feature>
<keyword evidence="2" id="KW-0472">Membrane</keyword>
<dbReference type="PANTHER" id="PTHR24306:SF7">
    <property type="entry name" value="AHBB"/>
    <property type="match status" value="1"/>
</dbReference>
<evidence type="ECO:0008006" key="5">
    <source>
        <dbReference type="Google" id="ProtNLM"/>
    </source>
</evidence>
<dbReference type="GO" id="GO:0005506">
    <property type="term" value="F:iron ion binding"/>
    <property type="evidence" value="ECO:0007669"/>
    <property type="project" value="InterPro"/>
</dbReference>
<dbReference type="EMBL" id="ML987191">
    <property type="protein sequence ID" value="KAF2253661.1"/>
    <property type="molecule type" value="Genomic_DNA"/>
</dbReference>
<sequence length="653" mass="72258">MGVLRGLFLGVYASNGGIRRLFLPLVYLLFSSPFVILLLRYYRLDSKVRAYVPLDFKAPDILPQVFISLVAVLLATRAISGSNWSSSKDGRKRRVQLLPYWIPGVRHWGSIVFGGEGWMKSVRETAMTSIVAFNAAGAKHNVILLAPLLDQLLERSDSLDEAEISKWAILRNAFRMPGSAKEQYFQLRPALSNAFKEKIFKGAQMEKIMSSSLSALSETLPDLITFNSSIVDQMPWERVADIELTDGTVEAECELFALINEFFCNAIISPITGAHFLESYQLLASDLSTFNQLFYALALGLPRFFPAPGLPGAMLAKNRLLQNFNRVFNEITNPPKKRVPDDDESMSGEETDADTPTPLTALNELFMKHDVPIAARASITLQLLHSIFAEVVPLAFWTLLHIHSISATTTKTGDPEETPIEQIKKETKIWVEAIQPPSLHPSFPAPPEISFAGVPRAVSATSFPYLRSCINEARRLHKASDTTIRVTKPLTLTETYNIRGPDAQEQWELDVGSYIDVGLSQTLINTSPAAFLSPSEYKPDRFVDAAPPSTVTSPSDPQEPYATALLIALVAGIVQLWDITAAPKKSIFEHIQEAQAAAAGEKHVTKQTGKKLGTWVVPKAVDGASVKVPKGDVRVRIRRREGLPERRTLKKGR</sequence>
<name>A0A6A6IT33_9PLEO</name>
<feature type="transmembrane region" description="Helical" evidence="2">
    <location>
        <begin position="21"/>
        <end position="41"/>
    </location>
</feature>
<gene>
    <name evidence="3" type="ORF">BU26DRAFT_478024</name>
</gene>
<dbReference type="AlphaFoldDB" id="A0A6A6IT33"/>
<dbReference type="Gene3D" id="1.10.630.10">
    <property type="entry name" value="Cytochrome P450"/>
    <property type="match status" value="1"/>
</dbReference>
<protein>
    <recommendedName>
        <fullName evidence="5">Cytochrome P450</fullName>
    </recommendedName>
</protein>
<reference evidence="3" key="1">
    <citation type="journal article" date="2020" name="Stud. Mycol.">
        <title>101 Dothideomycetes genomes: a test case for predicting lifestyles and emergence of pathogens.</title>
        <authorList>
            <person name="Haridas S."/>
            <person name="Albert R."/>
            <person name="Binder M."/>
            <person name="Bloem J."/>
            <person name="Labutti K."/>
            <person name="Salamov A."/>
            <person name="Andreopoulos B."/>
            <person name="Baker S."/>
            <person name="Barry K."/>
            <person name="Bills G."/>
            <person name="Bluhm B."/>
            <person name="Cannon C."/>
            <person name="Castanera R."/>
            <person name="Culley D."/>
            <person name="Daum C."/>
            <person name="Ezra D."/>
            <person name="Gonzalez J."/>
            <person name="Henrissat B."/>
            <person name="Kuo A."/>
            <person name="Liang C."/>
            <person name="Lipzen A."/>
            <person name="Lutzoni F."/>
            <person name="Magnuson J."/>
            <person name="Mondo S."/>
            <person name="Nolan M."/>
            <person name="Ohm R."/>
            <person name="Pangilinan J."/>
            <person name="Park H.-J."/>
            <person name="Ramirez L."/>
            <person name="Alfaro M."/>
            <person name="Sun H."/>
            <person name="Tritt A."/>
            <person name="Yoshinaga Y."/>
            <person name="Zwiers L.-H."/>
            <person name="Turgeon B."/>
            <person name="Goodwin S."/>
            <person name="Spatafora J."/>
            <person name="Crous P."/>
            <person name="Grigoriev I."/>
        </authorList>
    </citation>
    <scope>NUCLEOTIDE SEQUENCE</scope>
    <source>
        <strain evidence="3">CBS 122368</strain>
    </source>
</reference>
<dbReference type="GeneID" id="54578955"/>
<evidence type="ECO:0000256" key="1">
    <source>
        <dbReference type="SAM" id="MobiDB-lite"/>
    </source>
</evidence>
<dbReference type="RefSeq" id="XP_033688665.1">
    <property type="nucleotide sequence ID" value="XM_033825625.1"/>
</dbReference>
<evidence type="ECO:0000313" key="4">
    <source>
        <dbReference type="Proteomes" id="UP000800094"/>
    </source>
</evidence>
<evidence type="ECO:0000313" key="3">
    <source>
        <dbReference type="EMBL" id="KAF2253661.1"/>
    </source>
</evidence>
<dbReference type="Proteomes" id="UP000800094">
    <property type="component" value="Unassembled WGS sequence"/>
</dbReference>
<keyword evidence="2" id="KW-1133">Transmembrane helix</keyword>
<evidence type="ECO:0000256" key="2">
    <source>
        <dbReference type="SAM" id="Phobius"/>
    </source>
</evidence>
<dbReference type="GO" id="GO:0004497">
    <property type="term" value="F:monooxygenase activity"/>
    <property type="evidence" value="ECO:0007669"/>
    <property type="project" value="InterPro"/>
</dbReference>
<dbReference type="PANTHER" id="PTHR24306">
    <property type="match status" value="1"/>
</dbReference>
<dbReference type="InterPro" id="IPR036396">
    <property type="entry name" value="Cyt_P450_sf"/>
</dbReference>
<feature type="compositionally biased region" description="Acidic residues" evidence="1">
    <location>
        <begin position="341"/>
        <end position="353"/>
    </location>
</feature>
<dbReference type="SUPFAM" id="SSF48264">
    <property type="entry name" value="Cytochrome P450"/>
    <property type="match status" value="1"/>
</dbReference>
<dbReference type="OrthoDB" id="3366823at2759"/>
<keyword evidence="4" id="KW-1185">Reference proteome</keyword>
<dbReference type="GO" id="GO:0016705">
    <property type="term" value="F:oxidoreductase activity, acting on paired donors, with incorporation or reduction of molecular oxygen"/>
    <property type="evidence" value="ECO:0007669"/>
    <property type="project" value="InterPro"/>
</dbReference>
<dbReference type="GO" id="GO:0020037">
    <property type="term" value="F:heme binding"/>
    <property type="evidence" value="ECO:0007669"/>
    <property type="project" value="InterPro"/>
</dbReference>
<organism evidence="3 4">
    <name type="scientific">Trematosphaeria pertusa</name>
    <dbReference type="NCBI Taxonomy" id="390896"/>
    <lineage>
        <taxon>Eukaryota</taxon>
        <taxon>Fungi</taxon>
        <taxon>Dikarya</taxon>
        <taxon>Ascomycota</taxon>
        <taxon>Pezizomycotina</taxon>
        <taxon>Dothideomycetes</taxon>
        <taxon>Pleosporomycetidae</taxon>
        <taxon>Pleosporales</taxon>
        <taxon>Massarineae</taxon>
        <taxon>Trematosphaeriaceae</taxon>
        <taxon>Trematosphaeria</taxon>
    </lineage>
</organism>
<proteinExistence type="predicted"/>